<sequence length="213" mass="24048">MKGLPDAIEKNTFRNQNVCVYVDNHILLTPVRGTPHQKPDDLKQQIKECVGDVLQAITTRTLARVSDRHEKSNTHVVQGSRQEVYNLEALPLAQDQCILQIVSTLIFNEAEWDYQPVTILLDSGAQRSFNKSGLCEELKLPVLRTTSFTTSGMGEQQEQFNSSEVQKVQITLKSLYSSEKLKNLSVHTKQKLTTDMQTASLKEADLRFISNKS</sequence>
<dbReference type="Proteomes" id="UP001176961">
    <property type="component" value="Unassembled WGS sequence"/>
</dbReference>
<dbReference type="Gene3D" id="2.40.70.10">
    <property type="entry name" value="Acid Proteases"/>
    <property type="match status" value="1"/>
</dbReference>
<organism evidence="1 2">
    <name type="scientific">Cylicocyclus nassatus</name>
    <name type="common">Nematode worm</name>
    <dbReference type="NCBI Taxonomy" id="53992"/>
    <lineage>
        <taxon>Eukaryota</taxon>
        <taxon>Metazoa</taxon>
        <taxon>Ecdysozoa</taxon>
        <taxon>Nematoda</taxon>
        <taxon>Chromadorea</taxon>
        <taxon>Rhabditida</taxon>
        <taxon>Rhabditina</taxon>
        <taxon>Rhabditomorpha</taxon>
        <taxon>Strongyloidea</taxon>
        <taxon>Strongylidae</taxon>
        <taxon>Cylicocyclus</taxon>
    </lineage>
</organism>
<keyword evidence="2" id="KW-1185">Reference proteome</keyword>
<evidence type="ECO:0000313" key="1">
    <source>
        <dbReference type="EMBL" id="CAJ0609470.1"/>
    </source>
</evidence>
<name>A0AA36MGQ3_CYLNA</name>
<dbReference type="EMBL" id="CATQJL010000326">
    <property type="protein sequence ID" value="CAJ0609470.1"/>
    <property type="molecule type" value="Genomic_DNA"/>
</dbReference>
<proteinExistence type="predicted"/>
<dbReference type="AlphaFoldDB" id="A0AA36MGQ3"/>
<evidence type="ECO:0000313" key="2">
    <source>
        <dbReference type="Proteomes" id="UP001176961"/>
    </source>
</evidence>
<dbReference type="InterPro" id="IPR021109">
    <property type="entry name" value="Peptidase_aspartic_dom_sf"/>
</dbReference>
<gene>
    <name evidence="1" type="ORF">CYNAS_LOCUS21453</name>
</gene>
<accession>A0AA36MGQ3</accession>
<protein>
    <recommendedName>
        <fullName evidence="3">Peptidase aspartic putative domain-containing protein</fullName>
    </recommendedName>
</protein>
<evidence type="ECO:0008006" key="3">
    <source>
        <dbReference type="Google" id="ProtNLM"/>
    </source>
</evidence>
<comment type="caution">
    <text evidence="1">The sequence shown here is derived from an EMBL/GenBank/DDBJ whole genome shotgun (WGS) entry which is preliminary data.</text>
</comment>
<reference evidence="1" key="1">
    <citation type="submission" date="2023-07" db="EMBL/GenBank/DDBJ databases">
        <authorList>
            <consortium name="CYATHOMIX"/>
        </authorList>
    </citation>
    <scope>NUCLEOTIDE SEQUENCE</scope>
    <source>
        <strain evidence="1">N/A</strain>
    </source>
</reference>